<dbReference type="InterPro" id="IPR014710">
    <property type="entry name" value="RmlC-like_jellyroll"/>
</dbReference>
<comment type="pathway">
    <text evidence="3 14">Nucleotide-sugar biosynthesis; GDP-alpha-D-mannose biosynthesis; alpha-D-mannose 1-phosphate from D-fructose 6-phosphate: step 1/2.</text>
</comment>
<accession>A0A9W4JKT6</accession>
<evidence type="ECO:0000256" key="14">
    <source>
        <dbReference type="RuleBase" id="RU004248"/>
    </source>
</evidence>
<evidence type="ECO:0000256" key="7">
    <source>
        <dbReference type="ARBA" id="ARBA00022723"/>
    </source>
</evidence>
<dbReference type="EMBL" id="CAJVPA010000212">
    <property type="protein sequence ID" value="CAG8405904.1"/>
    <property type="molecule type" value="Genomic_DNA"/>
</dbReference>
<evidence type="ECO:0000256" key="1">
    <source>
        <dbReference type="ARBA" id="ARBA00000757"/>
    </source>
</evidence>
<protein>
    <recommendedName>
        <fullName evidence="6 12">Mannose-6-phosphate isomerase</fullName>
        <ecNumber evidence="5 12">5.3.1.8</ecNumber>
    </recommendedName>
</protein>
<dbReference type="NCBIfam" id="TIGR00218">
    <property type="entry name" value="manA"/>
    <property type="match status" value="1"/>
</dbReference>
<dbReference type="SUPFAM" id="SSF51182">
    <property type="entry name" value="RmlC-like cupins"/>
    <property type="match status" value="1"/>
</dbReference>
<dbReference type="GO" id="GO:0005975">
    <property type="term" value="P:carbohydrate metabolic process"/>
    <property type="evidence" value="ECO:0007669"/>
    <property type="project" value="InterPro"/>
</dbReference>
<feature type="binding site" evidence="11">
    <location>
        <position position="291"/>
    </location>
    <ligand>
        <name>Zn(2+)</name>
        <dbReference type="ChEBI" id="CHEBI:29105"/>
    </ligand>
</feature>
<dbReference type="Gene3D" id="1.10.441.10">
    <property type="entry name" value="Phosphomannose Isomerase, domain 2"/>
    <property type="match status" value="1"/>
</dbReference>
<dbReference type="InterPro" id="IPR046456">
    <property type="entry name" value="PMI_typeI_C"/>
</dbReference>
<comment type="catalytic activity">
    <reaction evidence="1 12">
        <text>D-mannose 6-phosphate = D-fructose 6-phosphate</text>
        <dbReference type="Rhea" id="RHEA:12356"/>
        <dbReference type="ChEBI" id="CHEBI:58735"/>
        <dbReference type="ChEBI" id="CHEBI:61527"/>
        <dbReference type="EC" id="5.3.1.8"/>
    </reaction>
</comment>
<keyword evidence="9 12" id="KW-0413">Isomerase</keyword>
<proteinExistence type="inferred from homology"/>
<comment type="function">
    <text evidence="2">Involved in the synthesis of the GDP-mannose and dolichol-phosphate-mannose required for a number of critical mannosyl transfer reactions.</text>
</comment>
<comment type="cofactor">
    <cofactor evidence="11 12">
        <name>Zn(2+)</name>
        <dbReference type="ChEBI" id="CHEBI:29105"/>
    </cofactor>
    <text evidence="11 12">Binds 1 zinc ion per subunit.</text>
</comment>
<evidence type="ECO:0000256" key="8">
    <source>
        <dbReference type="ARBA" id="ARBA00022833"/>
    </source>
</evidence>
<dbReference type="PROSITE" id="PS00965">
    <property type="entry name" value="PMI_I_1"/>
    <property type="match status" value="1"/>
</dbReference>
<feature type="binding site" evidence="11">
    <location>
        <position position="109"/>
    </location>
    <ligand>
        <name>Zn(2+)</name>
        <dbReference type="ChEBI" id="CHEBI:29105"/>
    </ligand>
</feature>
<dbReference type="InterPro" id="IPR001250">
    <property type="entry name" value="Man6P_Isoase-1"/>
</dbReference>
<dbReference type="PIRSF" id="PIRSF001480">
    <property type="entry name" value="Mannose-6-phosphate_isomerase"/>
    <property type="match status" value="1"/>
</dbReference>
<dbReference type="InterPro" id="IPR016305">
    <property type="entry name" value="Mannose-6-P_Isomerase"/>
</dbReference>
<dbReference type="Gene3D" id="2.60.120.10">
    <property type="entry name" value="Jelly Rolls"/>
    <property type="match status" value="2"/>
</dbReference>
<dbReference type="GO" id="GO:0004476">
    <property type="term" value="F:mannose-6-phosphate isomerase activity"/>
    <property type="evidence" value="ECO:0007669"/>
    <property type="project" value="UniProtKB-EC"/>
</dbReference>
<dbReference type="EC" id="5.3.1.8" evidence="5 12"/>
<evidence type="ECO:0000259" key="17">
    <source>
        <dbReference type="Pfam" id="PF20512"/>
    </source>
</evidence>
<feature type="domain" description="Phosphomannose isomerase type I C-terminal" evidence="15">
    <location>
        <begin position="361"/>
        <end position="408"/>
    </location>
</feature>
<dbReference type="AlphaFoldDB" id="A0A9W4JKT6"/>
<evidence type="ECO:0000256" key="12">
    <source>
        <dbReference type="RuleBase" id="RU000611"/>
    </source>
</evidence>
<sequence>MQVPLLRLQCGVNSYDWGKVGQESAAARYAATTAGPDFTIEAEKPYAELWMGTHPSLPSKDVETQRTLLDMVQDNQSLLSTEISERFGGKLPFLFKVLSVQKALSIQAHPNKKLAEQLHARDPKNYPDDNHKPEMTIAITPFEGLCGFRPLAEITHFLQAVEPLRTLVGEKVASEFEQSVKSNEDSEDPTIVKNNKDALRALFTTLMESPSEKVAAATSALISIAESSPDSFGILPGEVETNPTNPTELAALAKRLNGEFPNDIGLFVFFFLNFVKLSSGEAMFLKADDIHAYISGDIIECMAASDNVVRAGFTPKFKDVDTLTQMLTYSYAPIEEQKLQPTDYPYAVLNATAYSSASSAMLYDPPIDEFSVVKSDLKRTGAKVTFDGISGPSIIICTQGKGKITVGNKTEEVQEGYVFFVGATAECVIENTGSGEGEDDVFTTYKAFCELPPVGEE</sequence>
<feature type="domain" description="Phosphomannose isomerase type I catalytic" evidence="16">
    <location>
        <begin position="5"/>
        <end position="151"/>
    </location>
</feature>
<reference evidence="18" key="1">
    <citation type="submission" date="2021-07" db="EMBL/GenBank/DDBJ databases">
        <authorList>
            <person name="Branca A.L. A."/>
        </authorList>
    </citation>
    <scope>NUCLEOTIDE SEQUENCE</scope>
</reference>
<dbReference type="PANTHER" id="PTHR10309">
    <property type="entry name" value="MANNOSE-6-PHOSPHATE ISOMERASE"/>
    <property type="match status" value="1"/>
</dbReference>
<name>A0A9W4JKT6_9EURO</name>
<evidence type="ECO:0000256" key="13">
    <source>
        <dbReference type="RuleBase" id="RU004189"/>
    </source>
</evidence>
<evidence type="ECO:0000256" key="4">
    <source>
        <dbReference type="ARBA" id="ARBA00010772"/>
    </source>
</evidence>
<feature type="binding site" evidence="11">
    <location>
        <position position="134"/>
    </location>
    <ligand>
        <name>Zn(2+)</name>
        <dbReference type="ChEBI" id="CHEBI:29105"/>
    </ligand>
</feature>
<comment type="caution">
    <text evidence="18">The sequence shown here is derived from an EMBL/GenBank/DDBJ whole genome shotgun (WGS) entry which is preliminary data.</text>
</comment>
<evidence type="ECO:0000256" key="2">
    <source>
        <dbReference type="ARBA" id="ARBA00002564"/>
    </source>
</evidence>
<evidence type="ECO:0000256" key="3">
    <source>
        <dbReference type="ARBA" id="ARBA00004666"/>
    </source>
</evidence>
<dbReference type="InterPro" id="IPR018050">
    <property type="entry name" value="Pmannose_isomerase-type1_CS"/>
</dbReference>
<evidence type="ECO:0000313" key="18">
    <source>
        <dbReference type="EMBL" id="CAG8405904.1"/>
    </source>
</evidence>
<dbReference type="GO" id="GO:0009298">
    <property type="term" value="P:GDP-mannose biosynthetic process"/>
    <property type="evidence" value="ECO:0007669"/>
    <property type="project" value="InterPro"/>
</dbReference>
<evidence type="ECO:0000259" key="15">
    <source>
        <dbReference type="Pfam" id="PF01238"/>
    </source>
</evidence>
<evidence type="ECO:0000259" key="16">
    <source>
        <dbReference type="Pfam" id="PF20511"/>
    </source>
</evidence>
<evidence type="ECO:0000313" key="19">
    <source>
        <dbReference type="Proteomes" id="UP001152646"/>
    </source>
</evidence>
<gene>
    <name evidence="18" type="ORF">PSALAMII_LOCUS8640</name>
</gene>
<keyword evidence="8 11" id="KW-0862">Zinc</keyword>
<dbReference type="PROSITE" id="PS00966">
    <property type="entry name" value="PMI_I_2"/>
    <property type="match status" value="1"/>
</dbReference>
<dbReference type="InterPro" id="IPR011051">
    <property type="entry name" value="RmlC_Cupin_sf"/>
</dbReference>
<dbReference type="PANTHER" id="PTHR10309:SF0">
    <property type="entry name" value="MANNOSE-6-PHOSPHATE ISOMERASE"/>
    <property type="match status" value="1"/>
</dbReference>
<dbReference type="GO" id="GO:0008270">
    <property type="term" value="F:zinc ion binding"/>
    <property type="evidence" value="ECO:0007669"/>
    <property type="project" value="InterPro"/>
</dbReference>
<feature type="active site" evidence="10">
    <location>
        <position position="310"/>
    </location>
</feature>
<dbReference type="OrthoDB" id="6605218at2759"/>
<evidence type="ECO:0000256" key="11">
    <source>
        <dbReference type="PIRSR" id="PIRSR001480-2"/>
    </source>
</evidence>
<evidence type="ECO:0000256" key="5">
    <source>
        <dbReference type="ARBA" id="ARBA00011956"/>
    </source>
</evidence>
<dbReference type="InterPro" id="IPR046457">
    <property type="entry name" value="PMI_typeI_cat"/>
</dbReference>
<dbReference type="Pfam" id="PF20512">
    <property type="entry name" value="PMI_typeI_hel"/>
    <property type="match status" value="1"/>
</dbReference>
<dbReference type="Pfam" id="PF01238">
    <property type="entry name" value="PMI_typeI_C"/>
    <property type="match status" value="1"/>
</dbReference>
<feature type="binding site" evidence="11">
    <location>
        <position position="107"/>
    </location>
    <ligand>
        <name>Zn(2+)</name>
        <dbReference type="ChEBI" id="CHEBI:29105"/>
    </ligand>
</feature>
<dbReference type="PRINTS" id="PR00714">
    <property type="entry name" value="MAN6PISMRASE"/>
</dbReference>
<dbReference type="GO" id="GO:0005829">
    <property type="term" value="C:cytosol"/>
    <property type="evidence" value="ECO:0007669"/>
    <property type="project" value="TreeGrafter"/>
</dbReference>
<organism evidence="18 19">
    <name type="scientific">Penicillium salamii</name>
    <dbReference type="NCBI Taxonomy" id="1612424"/>
    <lineage>
        <taxon>Eukaryota</taxon>
        <taxon>Fungi</taxon>
        <taxon>Dikarya</taxon>
        <taxon>Ascomycota</taxon>
        <taxon>Pezizomycotina</taxon>
        <taxon>Eurotiomycetes</taxon>
        <taxon>Eurotiomycetidae</taxon>
        <taxon>Eurotiales</taxon>
        <taxon>Aspergillaceae</taxon>
        <taxon>Penicillium</taxon>
    </lineage>
</organism>
<dbReference type="Pfam" id="PF20511">
    <property type="entry name" value="PMI_typeI_cat"/>
    <property type="match status" value="1"/>
</dbReference>
<evidence type="ECO:0000256" key="6">
    <source>
        <dbReference type="ARBA" id="ARBA00018236"/>
    </source>
</evidence>
<keyword evidence="7 11" id="KW-0479">Metal-binding</keyword>
<evidence type="ECO:0000256" key="10">
    <source>
        <dbReference type="PIRSR" id="PIRSR001480-1"/>
    </source>
</evidence>
<feature type="domain" description="Phosphomannose isomerase type I helical insertion" evidence="17">
    <location>
        <begin position="167"/>
        <end position="272"/>
    </location>
</feature>
<dbReference type="CDD" id="cd07011">
    <property type="entry name" value="cupin_PMI_type_I_N"/>
    <property type="match status" value="1"/>
</dbReference>
<evidence type="ECO:0000256" key="9">
    <source>
        <dbReference type="ARBA" id="ARBA00023235"/>
    </source>
</evidence>
<dbReference type="InterPro" id="IPR046458">
    <property type="entry name" value="PMI_typeI_hel"/>
</dbReference>
<dbReference type="Proteomes" id="UP001152646">
    <property type="component" value="Unassembled WGS sequence"/>
</dbReference>
<comment type="similarity">
    <text evidence="4 13">Belongs to the mannose-6-phosphate isomerase type 1 family.</text>
</comment>